<dbReference type="PANTHER" id="PTHR47506">
    <property type="entry name" value="TRANSCRIPTIONAL REGULATORY PROTEIN"/>
    <property type="match status" value="1"/>
</dbReference>
<reference evidence="7" key="1">
    <citation type="journal article" date="2019" name="Int. J. Syst. Evol. Microbiol.">
        <title>The Global Catalogue of Microorganisms (GCM) 10K type strain sequencing project: providing services to taxonomists for standard genome sequencing and annotation.</title>
        <authorList>
            <consortium name="The Broad Institute Genomics Platform"/>
            <consortium name="The Broad Institute Genome Sequencing Center for Infectious Disease"/>
            <person name="Wu L."/>
            <person name="Ma J."/>
        </authorList>
    </citation>
    <scope>NUCLEOTIDE SEQUENCE [LARGE SCALE GENOMIC DNA]</scope>
    <source>
        <strain evidence="7">JCM 9650</strain>
    </source>
</reference>
<dbReference type="SUPFAM" id="SSF48498">
    <property type="entry name" value="Tetracyclin repressor-like, C-terminal domain"/>
    <property type="match status" value="1"/>
</dbReference>
<evidence type="ECO:0000313" key="7">
    <source>
        <dbReference type="Proteomes" id="UP001501423"/>
    </source>
</evidence>
<evidence type="ECO:0000313" key="6">
    <source>
        <dbReference type="EMBL" id="GAA2925558.1"/>
    </source>
</evidence>
<accession>A0ABP6J8Q5</accession>
<dbReference type="InterPro" id="IPR009057">
    <property type="entry name" value="Homeodomain-like_sf"/>
</dbReference>
<gene>
    <name evidence="6" type="ORF">GCM10010478_27600</name>
</gene>
<keyword evidence="7" id="KW-1185">Reference proteome</keyword>
<keyword evidence="2" id="KW-0238">DNA-binding</keyword>
<name>A0ABP6J8Q5_9ACTN</name>
<proteinExistence type="predicted"/>
<keyword evidence="1" id="KW-0805">Transcription regulation</keyword>
<dbReference type="InterPro" id="IPR036271">
    <property type="entry name" value="Tet_transcr_reg_TetR-rel_C_sf"/>
</dbReference>
<sequence length="228" mass="24026">MTAVIGWIGGTLDEMREAGMAGAERGPRERMVFSAAQLIRRAGVGATGMREVAAHARAPRGSLQHYFPDGKEQLVNEAVGWAGRYAGNRVPRFLAALPEPTPSGLFSEMVRQWTDEYETEGFEGGCPVAAATVDCARTADSTRQAAEAAFTRWTDAVAGALTDMGVPEERSRPLATLMISSLEGALLIARAERSVRALTTAVRELGPLLDAAVPRPAADGGTGEAVGS</sequence>
<feature type="domain" description="Transcriptional regulator LmrA/YxaF-like C-terminal" evidence="5">
    <location>
        <begin position="106"/>
        <end position="203"/>
    </location>
</feature>
<organism evidence="6 7">
    <name type="scientific">Streptomyces erythrogriseus</name>
    <dbReference type="NCBI Taxonomy" id="284027"/>
    <lineage>
        <taxon>Bacteria</taxon>
        <taxon>Bacillati</taxon>
        <taxon>Actinomycetota</taxon>
        <taxon>Actinomycetes</taxon>
        <taxon>Kitasatosporales</taxon>
        <taxon>Streptomycetaceae</taxon>
        <taxon>Streptomyces</taxon>
        <taxon>Streptomyces griseoincarnatus group</taxon>
    </lineage>
</organism>
<dbReference type="EMBL" id="BAAAVA010000027">
    <property type="protein sequence ID" value="GAA2925558.1"/>
    <property type="molecule type" value="Genomic_DNA"/>
</dbReference>
<feature type="domain" description="HTH tetR-type" evidence="4">
    <location>
        <begin position="35"/>
        <end position="78"/>
    </location>
</feature>
<dbReference type="InterPro" id="IPR001647">
    <property type="entry name" value="HTH_TetR"/>
</dbReference>
<evidence type="ECO:0000259" key="5">
    <source>
        <dbReference type="Pfam" id="PF21993"/>
    </source>
</evidence>
<evidence type="ECO:0000256" key="1">
    <source>
        <dbReference type="ARBA" id="ARBA00023015"/>
    </source>
</evidence>
<comment type="caution">
    <text evidence="6">The sequence shown here is derived from an EMBL/GenBank/DDBJ whole genome shotgun (WGS) entry which is preliminary data.</text>
</comment>
<dbReference type="Pfam" id="PF21993">
    <property type="entry name" value="TetR_C_13_2"/>
    <property type="match status" value="1"/>
</dbReference>
<evidence type="ECO:0000256" key="3">
    <source>
        <dbReference type="ARBA" id="ARBA00023163"/>
    </source>
</evidence>
<keyword evidence="3" id="KW-0804">Transcription</keyword>
<dbReference type="Pfam" id="PF00440">
    <property type="entry name" value="TetR_N"/>
    <property type="match status" value="1"/>
</dbReference>
<dbReference type="SUPFAM" id="SSF46689">
    <property type="entry name" value="Homeodomain-like"/>
    <property type="match status" value="1"/>
</dbReference>
<evidence type="ECO:0000259" key="4">
    <source>
        <dbReference type="Pfam" id="PF00440"/>
    </source>
</evidence>
<evidence type="ECO:0000256" key="2">
    <source>
        <dbReference type="ARBA" id="ARBA00023125"/>
    </source>
</evidence>
<dbReference type="Gene3D" id="1.10.357.10">
    <property type="entry name" value="Tetracycline Repressor, domain 2"/>
    <property type="match status" value="1"/>
</dbReference>
<dbReference type="Proteomes" id="UP001501423">
    <property type="component" value="Unassembled WGS sequence"/>
</dbReference>
<dbReference type="PANTHER" id="PTHR47506:SF3">
    <property type="entry name" value="HTH-TYPE TRANSCRIPTIONAL REGULATOR LMRA"/>
    <property type="match status" value="1"/>
</dbReference>
<dbReference type="InterPro" id="IPR054156">
    <property type="entry name" value="YxaF_TetR_C"/>
</dbReference>
<protein>
    <submittedName>
        <fullName evidence="6">TetR/AcrR family transcriptional regulator</fullName>
    </submittedName>
</protein>